<dbReference type="AlphaFoldDB" id="E9D213"/>
<proteinExistence type="predicted"/>
<evidence type="ECO:0000313" key="3">
    <source>
        <dbReference type="Proteomes" id="UP000002497"/>
    </source>
</evidence>
<feature type="compositionally biased region" description="Polar residues" evidence="1">
    <location>
        <begin position="135"/>
        <end position="145"/>
    </location>
</feature>
<reference evidence="3" key="1">
    <citation type="journal article" date="2010" name="Genome Res.">
        <title>Population genomic sequencing of Coccidioides fungi reveals recent hybridization and transposon control.</title>
        <authorList>
            <person name="Neafsey D.E."/>
            <person name="Barker B.M."/>
            <person name="Sharpton T.J."/>
            <person name="Stajich J.E."/>
            <person name="Park D.J."/>
            <person name="Whiston E."/>
            <person name="Hung C.-Y."/>
            <person name="McMahan C."/>
            <person name="White J."/>
            <person name="Sykes S."/>
            <person name="Heiman D."/>
            <person name="Young S."/>
            <person name="Zeng Q."/>
            <person name="Abouelleil A."/>
            <person name="Aftuck L."/>
            <person name="Bessette D."/>
            <person name="Brown A."/>
            <person name="FitzGerald M."/>
            <person name="Lui A."/>
            <person name="Macdonald J.P."/>
            <person name="Priest M."/>
            <person name="Orbach M.J."/>
            <person name="Galgiani J.N."/>
            <person name="Kirkland T.N."/>
            <person name="Cole G.T."/>
            <person name="Birren B.W."/>
            <person name="Henn M.R."/>
            <person name="Taylor J.W."/>
            <person name="Rounsley S.D."/>
        </authorList>
    </citation>
    <scope>NUCLEOTIDE SEQUENCE [LARGE SCALE GENOMIC DNA]</scope>
    <source>
        <strain evidence="3">RMSCC 757 / Silveira</strain>
    </source>
</reference>
<keyword evidence="3" id="KW-1185">Reference proteome</keyword>
<dbReference type="EMBL" id="GL636490">
    <property type="protein sequence ID" value="EFW19227.1"/>
    <property type="molecule type" value="Genomic_DNA"/>
</dbReference>
<feature type="region of interest" description="Disordered" evidence="1">
    <location>
        <begin position="1"/>
        <end position="76"/>
    </location>
</feature>
<feature type="region of interest" description="Disordered" evidence="1">
    <location>
        <begin position="124"/>
        <end position="145"/>
    </location>
</feature>
<dbReference type="HOGENOM" id="CLU_1786677_0_0_1"/>
<evidence type="ECO:0000256" key="1">
    <source>
        <dbReference type="SAM" id="MobiDB-lite"/>
    </source>
</evidence>
<accession>E9D213</accession>
<name>E9D213_COCPS</name>
<feature type="compositionally biased region" description="Basic and acidic residues" evidence="1">
    <location>
        <begin position="22"/>
        <end position="40"/>
    </location>
</feature>
<dbReference type="VEuPathDB" id="FungiDB:CPSG_03611"/>
<gene>
    <name evidence="2" type="ORF">CPSG_03611</name>
</gene>
<organism evidence="3">
    <name type="scientific">Coccidioides posadasii (strain RMSCC 757 / Silveira)</name>
    <name type="common">Valley fever fungus</name>
    <dbReference type="NCBI Taxonomy" id="443226"/>
    <lineage>
        <taxon>Eukaryota</taxon>
        <taxon>Fungi</taxon>
        <taxon>Dikarya</taxon>
        <taxon>Ascomycota</taxon>
        <taxon>Pezizomycotina</taxon>
        <taxon>Eurotiomycetes</taxon>
        <taxon>Eurotiomycetidae</taxon>
        <taxon>Onygenales</taxon>
        <taxon>Onygenaceae</taxon>
        <taxon>Coccidioides</taxon>
    </lineage>
</organism>
<protein>
    <submittedName>
        <fullName evidence="2">Predicted protein</fullName>
    </submittedName>
</protein>
<evidence type="ECO:0000313" key="2">
    <source>
        <dbReference type="EMBL" id="EFW19227.1"/>
    </source>
</evidence>
<dbReference type="Proteomes" id="UP000002497">
    <property type="component" value="Unassembled WGS sequence"/>
</dbReference>
<reference evidence="3" key="2">
    <citation type="submission" date="2010-03" db="EMBL/GenBank/DDBJ databases">
        <title>The genome sequence of Coccidioides posadasii strain Silveira.</title>
        <authorList>
            <consortium name="The Broad Institute Genome Sequencing Center for Infectious Disease"/>
            <person name="Neafsey D."/>
            <person name="Orbach M."/>
            <person name="Henn M.R."/>
            <person name="Cole G.T."/>
            <person name="Galgiani J."/>
            <person name="Gardner M.J."/>
            <person name="Kirkland T.N."/>
            <person name="Taylor J.W."/>
            <person name="Young S.K."/>
            <person name="Zeng Q."/>
            <person name="Koehrsen M."/>
            <person name="Alvarado L."/>
            <person name="Berlin A."/>
            <person name="Borenstein D."/>
            <person name="Chapman S.B."/>
            <person name="Chen Z."/>
            <person name="Engels R."/>
            <person name="Freedman E."/>
            <person name="Gellesch M."/>
            <person name="Goldberg J."/>
            <person name="Griggs A."/>
            <person name="Gujja S."/>
            <person name="Heilman E."/>
            <person name="Heiman D."/>
            <person name="Howarth C."/>
            <person name="Jen D."/>
            <person name="Larson L."/>
            <person name="Mehta T."/>
            <person name="Neiman D."/>
            <person name="Park D."/>
            <person name="Pearson M."/>
            <person name="Richards J."/>
            <person name="Roberts A."/>
            <person name="Saif S."/>
            <person name="Shea T."/>
            <person name="Shenoy N."/>
            <person name="Sisk P."/>
            <person name="Stolte C."/>
            <person name="Sykes S."/>
            <person name="Walk T."/>
            <person name="White J."/>
            <person name="Yandava C."/>
            <person name="Haas B."/>
            <person name="Nusbaum C."/>
            <person name="Birren B."/>
        </authorList>
    </citation>
    <scope>NUCLEOTIDE SEQUENCE [LARGE SCALE GENOMIC DNA]</scope>
    <source>
        <strain evidence="3">RMSCC 757 / Silveira</strain>
    </source>
</reference>
<feature type="compositionally biased region" description="Polar residues" evidence="1">
    <location>
        <begin position="55"/>
        <end position="64"/>
    </location>
</feature>
<sequence length="145" mass="16527">MKVNRLHKAEKQNKKQMLHAKRGAERLARWYKTSPRDIPEKILPTSKSRREPETTLATAHQQSVPEAGTRGYSSSSARAITRMQRVSTLACMHACITNVSQHAADETPRSISWRDLARISRFSTFQREGPESSEIETVSPQQPWK</sequence>